<evidence type="ECO:0000256" key="1">
    <source>
        <dbReference type="ARBA" id="ARBA00004123"/>
    </source>
</evidence>
<accession>A0A7K9LEE7</accession>
<keyword evidence="7" id="KW-0238">DNA-binding</keyword>
<dbReference type="SMART" id="SM01114">
    <property type="entry name" value="CXC"/>
    <property type="match status" value="2"/>
</dbReference>
<keyword evidence="9" id="KW-0804">Transcription</keyword>
<dbReference type="GO" id="GO:0006355">
    <property type="term" value="P:regulation of DNA-templated transcription"/>
    <property type="evidence" value="ECO:0007669"/>
    <property type="project" value="TreeGrafter"/>
</dbReference>
<keyword evidence="11" id="KW-0131">Cell cycle</keyword>
<dbReference type="OrthoDB" id="6283463at2759"/>
<keyword evidence="5" id="KW-0862">Zinc</keyword>
<keyword evidence="6" id="KW-0805">Transcription regulation</keyword>
<evidence type="ECO:0000256" key="6">
    <source>
        <dbReference type="ARBA" id="ARBA00023015"/>
    </source>
</evidence>
<feature type="compositionally biased region" description="Low complexity" evidence="13">
    <location>
        <begin position="371"/>
        <end position="387"/>
    </location>
</feature>
<dbReference type="GO" id="GO:0005634">
    <property type="term" value="C:nucleus"/>
    <property type="evidence" value="ECO:0007669"/>
    <property type="project" value="UniProtKB-SubCell"/>
</dbReference>
<keyword evidence="4" id="KW-0479">Metal-binding</keyword>
<protein>
    <recommendedName>
        <fullName evidence="12">Protein lin-54 homolog</fullName>
    </recommendedName>
</protein>
<keyword evidence="10" id="KW-0539">Nucleus</keyword>
<comment type="subcellular location">
    <subcellularLocation>
        <location evidence="1">Nucleus</location>
    </subcellularLocation>
</comment>
<evidence type="ECO:0000313" key="16">
    <source>
        <dbReference type="Proteomes" id="UP000583164"/>
    </source>
</evidence>
<dbReference type="InterPro" id="IPR028307">
    <property type="entry name" value="Lin-54_fam"/>
</dbReference>
<evidence type="ECO:0000256" key="2">
    <source>
        <dbReference type="ARBA" id="ARBA00007267"/>
    </source>
</evidence>
<dbReference type="PANTHER" id="PTHR12446">
    <property type="entry name" value="TESMIN/TSO1-RELATED"/>
    <property type="match status" value="1"/>
</dbReference>
<evidence type="ECO:0000256" key="5">
    <source>
        <dbReference type="ARBA" id="ARBA00022833"/>
    </source>
</evidence>
<dbReference type="InterPro" id="IPR005172">
    <property type="entry name" value="CRC"/>
</dbReference>
<reference evidence="15 16" key="1">
    <citation type="submission" date="2019-09" db="EMBL/GenBank/DDBJ databases">
        <title>Bird 10,000 Genomes (B10K) Project - Family phase.</title>
        <authorList>
            <person name="Zhang G."/>
        </authorList>
    </citation>
    <scope>NUCLEOTIDE SEQUENCE [LARGE SCALE GENOMIC DNA]</scope>
    <source>
        <strain evidence="15">B10K-DU-001-29</strain>
        <tissue evidence="15">Muscle</tissue>
    </source>
</reference>
<comment type="caution">
    <text evidence="15">The sequence shown here is derived from an EMBL/GenBank/DDBJ whole genome shotgun (WGS) entry which is preliminary data.</text>
</comment>
<dbReference type="EMBL" id="VWZS01006721">
    <property type="protein sequence ID" value="NXH59934.1"/>
    <property type="molecule type" value="Genomic_DNA"/>
</dbReference>
<dbReference type="InterPro" id="IPR033467">
    <property type="entry name" value="Tesmin/TSO1-like_CXC"/>
</dbReference>
<organism evidence="15 16">
    <name type="scientific">Rhabdornis inornatus</name>
    <dbReference type="NCBI Taxonomy" id="237438"/>
    <lineage>
        <taxon>Eukaryota</taxon>
        <taxon>Metazoa</taxon>
        <taxon>Chordata</taxon>
        <taxon>Craniata</taxon>
        <taxon>Vertebrata</taxon>
        <taxon>Euteleostomi</taxon>
        <taxon>Archelosauria</taxon>
        <taxon>Archosauria</taxon>
        <taxon>Dinosauria</taxon>
        <taxon>Saurischia</taxon>
        <taxon>Theropoda</taxon>
        <taxon>Coelurosauria</taxon>
        <taxon>Aves</taxon>
        <taxon>Neognathae</taxon>
        <taxon>Neoaves</taxon>
        <taxon>Telluraves</taxon>
        <taxon>Australaves</taxon>
        <taxon>Passeriformes</taxon>
        <taxon>Rhabdornithidae</taxon>
        <taxon>Rhabdornis</taxon>
    </lineage>
</organism>
<evidence type="ECO:0000256" key="3">
    <source>
        <dbReference type="ARBA" id="ARBA00022491"/>
    </source>
</evidence>
<evidence type="ECO:0000256" key="4">
    <source>
        <dbReference type="ARBA" id="ARBA00022723"/>
    </source>
</evidence>
<evidence type="ECO:0000259" key="14">
    <source>
        <dbReference type="PROSITE" id="PS51634"/>
    </source>
</evidence>
<evidence type="ECO:0000256" key="11">
    <source>
        <dbReference type="ARBA" id="ARBA00023306"/>
    </source>
</evidence>
<dbReference type="PROSITE" id="PS51634">
    <property type="entry name" value="CRC"/>
    <property type="match status" value="1"/>
</dbReference>
<dbReference type="PANTHER" id="PTHR12446:SF36">
    <property type="entry name" value="PROTEIN LIN-54 HOMOLOG"/>
    <property type="match status" value="1"/>
</dbReference>
<feature type="region of interest" description="Disordered" evidence="13">
    <location>
        <begin position="371"/>
        <end position="391"/>
    </location>
</feature>
<evidence type="ECO:0000256" key="13">
    <source>
        <dbReference type="SAM" id="MobiDB-lite"/>
    </source>
</evidence>
<gene>
    <name evidence="15" type="primary">Lin54</name>
    <name evidence="15" type="ORF">RHAINO_R09372</name>
</gene>
<evidence type="ECO:0000256" key="12">
    <source>
        <dbReference type="ARBA" id="ARBA00044205"/>
    </source>
</evidence>
<feature type="domain" description="CRC" evidence="14">
    <location>
        <begin position="523"/>
        <end position="636"/>
    </location>
</feature>
<evidence type="ECO:0000256" key="8">
    <source>
        <dbReference type="ARBA" id="ARBA00023159"/>
    </source>
</evidence>
<feature type="non-terminal residue" evidence="15">
    <location>
        <position position="1"/>
    </location>
</feature>
<proteinExistence type="inferred from homology"/>
<dbReference type="AlphaFoldDB" id="A0A7K9LEE7"/>
<dbReference type="GO" id="GO:0046872">
    <property type="term" value="F:metal ion binding"/>
    <property type="evidence" value="ECO:0007669"/>
    <property type="project" value="UniProtKB-KW"/>
</dbReference>
<name>A0A7K9LEE7_9PASS</name>
<evidence type="ECO:0000313" key="15">
    <source>
        <dbReference type="EMBL" id="NXH59934.1"/>
    </source>
</evidence>
<dbReference type="Pfam" id="PF03638">
    <property type="entry name" value="TCR"/>
    <property type="match status" value="2"/>
</dbReference>
<feature type="non-terminal residue" evidence="15">
    <location>
        <position position="751"/>
    </location>
</feature>
<dbReference type="Proteomes" id="UP000583164">
    <property type="component" value="Unassembled WGS sequence"/>
</dbReference>
<keyword evidence="16" id="KW-1185">Reference proteome</keyword>
<evidence type="ECO:0000256" key="10">
    <source>
        <dbReference type="ARBA" id="ARBA00023242"/>
    </source>
</evidence>
<comment type="similarity">
    <text evidence="2">Belongs to the lin-54 family.</text>
</comment>
<evidence type="ECO:0000256" key="7">
    <source>
        <dbReference type="ARBA" id="ARBA00023125"/>
    </source>
</evidence>
<dbReference type="GO" id="GO:0003677">
    <property type="term" value="F:DNA binding"/>
    <property type="evidence" value="ECO:0007669"/>
    <property type="project" value="UniProtKB-KW"/>
</dbReference>
<keyword evidence="8" id="KW-0010">Activator</keyword>
<sequence length="751" mass="78977">MEVVSAEVNSLLPEEIMDTGITLVEDDSIEAVIVSSPMGDSIPMETELEEIVNISSTSDSSATTTATVTTESVPAPSSHSGDAAVTTTAPSPVNAAVKPAFPGGLHKLGAQTPVTISANQIILNKATDIKIGSQSIKPDGQKLIVTTLGKSGQPIVLALPHSQLPQSQKAVSQAQGGDSKVQGQQIKVVIGGRSEVKPVVGVSALTQGSQLINTAAQPSVLQSQQVKTVQIAKKTRTPTSGPVITKLIFAKPINSKAVTGQTTQVSPVIAGRVFSQSAPGTPPKTITISESGVIGSSLSTTTQQTPNKIAISPLKSPNKAVKSAVQTITVGGVGTSQFKTIIPLATAPNVQQIQVPGSKFHYVRLVTATTASSSTQSASQNPSTNTQPLQQAKPVVVNATPVRMSVPIVPAQTVKQVVPKPINSTSQIVTTSQPQQRLIMPATPLPQIQPNLTNLPPGTVLAPAPGTGNVGYAVLPAQYVTQLQQSSYVSIASNTGFTGTSSVQSQARLPFNGIISSESANRPRKPCNCTKSLCLKLYCDCFANGEFCNNCNCTNCYNNLDHENDRQKAIKACLDRNPEAFKPKIGKGKEGESDRRHSKGCNCKRSGCLKNYCECYEAKIMCSSICKCIGCKNFEESPERKTLMHLADAAEVRVQQQTAAKTKLSSQISDLLTRPTPALSSGGGKLPFTFVTKEVADATCECLLAQAEQAEKTGKSKAAAERMILEEFGRCLMRVISSAGKSKCDPCAMNC</sequence>
<keyword evidence="3" id="KW-0678">Repressor</keyword>
<evidence type="ECO:0000256" key="9">
    <source>
        <dbReference type="ARBA" id="ARBA00023163"/>
    </source>
</evidence>